<accession>A0A368FIG6</accession>
<name>A0A368FIG6_ANCCA</name>
<gene>
    <name evidence="2" type="ORF">ANCCAN_23544</name>
</gene>
<dbReference type="Proteomes" id="UP000252519">
    <property type="component" value="Unassembled WGS sequence"/>
</dbReference>
<feature type="region of interest" description="Disordered" evidence="1">
    <location>
        <begin position="74"/>
        <end position="107"/>
    </location>
</feature>
<dbReference type="AlphaFoldDB" id="A0A368FIG6"/>
<dbReference type="EMBL" id="JOJR01001493">
    <property type="protein sequence ID" value="RCN30680.1"/>
    <property type="molecule type" value="Genomic_DNA"/>
</dbReference>
<comment type="caution">
    <text evidence="2">The sequence shown here is derived from an EMBL/GenBank/DDBJ whole genome shotgun (WGS) entry which is preliminary data.</text>
</comment>
<feature type="compositionally biased region" description="Low complexity" evidence="1">
    <location>
        <begin position="90"/>
        <end position="100"/>
    </location>
</feature>
<dbReference type="PROSITE" id="PS50096">
    <property type="entry name" value="IQ"/>
    <property type="match status" value="1"/>
</dbReference>
<organism evidence="2 3">
    <name type="scientific">Ancylostoma caninum</name>
    <name type="common">Dog hookworm</name>
    <dbReference type="NCBI Taxonomy" id="29170"/>
    <lineage>
        <taxon>Eukaryota</taxon>
        <taxon>Metazoa</taxon>
        <taxon>Ecdysozoa</taxon>
        <taxon>Nematoda</taxon>
        <taxon>Chromadorea</taxon>
        <taxon>Rhabditida</taxon>
        <taxon>Rhabditina</taxon>
        <taxon>Rhabditomorpha</taxon>
        <taxon>Strongyloidea</taxon>
        <taxon>Ancylostomatidae</taxon>
        <taxon>Ancylostomatinae</taxon>
        <taxon>Ancylostoma</taxon>
    </lineage>
</organism>
<proteinExistence type="predicted"/>
<evidence type="ECO:0000313" key="2">
    <source>
        <dbReference type="EMBL" id="RCN30680.1"/>
    </source>
</evidence>
<evidence type="ECO:0000256" key="1">
    <source>
        <dbReference type="SAM" id="MobiDB-lite"/>
    </source>
</evidence>
<evidence type="ECO:0000313" key="3">
    <source>
        <dbReference type="Proteomes" id="UP000252519"/>
    </source>
</evidence>
<sequence length="107" mass="12262">MRPPNLPTNERTLKSIERKWAWPLSECVECVRNATALMSLFRGHLARNLRSSREPKEFSARSVVWDDYDKKLERSKNVDSKRSSEERQSKQAGAAAAVSAKKVEEKT</sequence>
<reference evidence="2 3" key="1">
    <citation type="submission" date="2014-10" db="EMBL/GenBank/DDBJ databases">
        <title>Draft genome of the hookworm Ancylostoma caninum.</title>
        <authorList>
            <person name="Mitreva M."/>
        </authorList>
    </citation>
    <scope>NUCLEOTIDE SEQUENCE [LARGE SCALE GENOMIC DNA]</scope>
    <source>
        <strain evidence="2 3">Baltimore</strain>
    </source>
</reference>
<protein>
    <submittedName>
        <fullName evidence="2">Uncharacterized protein</fullName>
    </submittedName>
</protein>
<keyword evidence="3" id="KW-1185">Reference proteome</keyword>
<feature type="compositionally biased region" description="Basic and acidic residues" evidence="1">
    <location>
        <begin position="74"/>
        <end position="89"/>
    </location>
</feature>